<keyword evidence="5" id="KW-0560">Oxidoreductase</keyword>
<dbReference type="FunFam" id="3.40.50.720:FF:000039">
    <property type="entry name" value="Alcohol dehydrogenase AdhP"/>
    <property type="match status" value="1"/>
</dbReference>
<dbReference type="AlphaFoldDB" id="A0A6A6QAK5"/>
<dbReference type="SUPFAM" id="SSF50129">
    <property type="entry name" value="GroES-like"/>
    <property type="match status" value="1"/>
</dbReference>
<organism evidence="8 9">
    <name type="scientific">Lophium mytilinum</name>
    <dbReference type="NCBI Taxonomy" id="390894"/>
    <lineage>
        <taxon>Eukaryota</taxon>
        <taxon>Fungi</taxon>
        <taxon>Dikarya</taxon>
        <taxon>Ascomycota</taxon>
        <taxon>Pezizomycotina</taxon>
        <taxon>Dothideomycetes</taxon>
        <taxon>Pleosporomycetidae</taxon>
        <taxon>Mytilinidiales</taxon>
        <taxon>Mytilinidiaceae</taxon>
        <taxon>Lophium</taxon>
    </lineage>
</organism>
<evidence type="ECO:0000259" key="7">
    <source>
        <dbReference type="SMART" id="SM00829"/>
    </source>
</evidence>
<dbReference type="SMART" id="SM00829">
    <property type="entry name" value="PKS_ER"/>
    <property type="match status" value="1"/>
</dbReference>
<dbReference type="InterPro" id="IPR013149">
    <property type="entry name" value="ADH-like_C"/>
</dbReference>
<accession>A0A6A6QAK5</accession>
<evidence type="ECO:0000313" key="9">
    <source>
        <dbReference type="Proteomes" id="UP000799750"/>
    </source>
</evidence>
<comment type="cofactor">
    <cofactor evidence="1">
        <name>Zn(2+)</name>
        <dbReference type="ChEBI" id="CHEBI:29105"/>
    </cofactor>
</comment>
<dbReference type="Gene3D" id="3.40.50.720">
    <property type="entry name" value="NAD(P)-binding Rossmann-like Domain"/>
    <property type="match status" value="1"/>
</dbReference>
<dbReference type="Pfam" id="PF08240">
    <property type="entry name" value="ADH_N"/>
    <property type="match status" value="1"/>
</dbReference>
<dbReference type="PANTHER" id="PTHR42940">
    <property type="entry name" value="ALCOHOL DEHYDROGENASE 1-RELATED"/>
    <property type="match status" value="1"/>
</dbReference>
<dbReference type="OrthoDB" id="1879366at2759"/>
<dbReference type="EMBL" id="MU004202">
    <property type="protein sequence ID" value="KAF2488653.1"/>
    <property type="molecule type" value="Genomic_DNA"/>
</dbReference>
<dbReference type="GO" id="GO:0004022">
    <property type="term" value="F:alcohol dehydrogenase (NAD+) activity"/>
    <property type="evidence" value="ECO:0007669"/>
    <property type="project" value="TreeGrafter"/>
</dbReference>
<evidence type="ECO:0000256" key="2">
    <source>
        <dbReference type="ARBA" id="ARBA00008072"/>
    </source>
</evidence>
<dbReference type="GO" id="GO:0046872">
    <property type="term" value="F:metal ion binding"/>
    <property type="evidence" value="ECO:0007669"/>
    <property type="project" value="UniProtKB-KW"/>
</dbReference>
<keyword evidence="4" id="KW-0862">Zinc</keyword>
<evidence type="ECO:0000256" key="5">
    <source>
        <dbReference type="ARBA" id="ARBA00023002"/>
    </source>
</evidence>
<keyword evidence="6" id="KW-0520">NAD</keyword>
<dbReference type="InterPro" id="IPR020843">
    <property type="entry name" value="ER"/>
</dbReference>
<evidence type="ECO:0000256" key="1">
    <source>
        <dbReference type="ARBA" id="ARBA00001947"/>
    </source>
</evidence>
<name>A0A6A6QAK5_9PEZI</name>
<protein>
    <submittedName>
        <fullName evidence="8">GroES-like protein</fullName>
    </submittedName>
</protein>
<dbReference type="Gene3D" id="3.90.180.10">
    <property type="entry name" value="Medium-chain alcohol dehydrogenases, catalytic domain"/>
    <property type="match status" value="1"/>
</dbReference>
<evidence type="ECO:0000256" key="4">
    <source>
        <dbReference type="ARBA" id="ARBA00022833"/>
    </source>
</evidence>
<feature type="domain" description="Enoyl reductase (ER)" evidence="7">
    <location>
        <begin position="13"/>
        <end position="343"/>
    </location>
</feature>
<dbReference type="SUPFAM" id="SSF51735">
    <property type="entry name" value="NAD(P)-binding Rossmann-fold domains"/>
    <property type="match status" value="1"/>
</dbReference>
<reference evidence="8" key="1">
    <citation type="journal article" date="2020" name="Stud. Mycol.">
        <title>101 Dothideomycetes genomes: a test case for predicting lifestyles and emergence of pathogens.</title>
        <authorList>
            <person name="Haridas S."/>
            <person name="Albert R."/>
            <person name="Binder M."/>
            <person name="Bloem J."/>
            <person name="Labutti K."/>
            <person name="Salamov A."/>
            <person name="Andreopoulos B."/>
            <person name="Baker S."/>
            <person name="Barry K."/>
            <person name="Bills G."/>
            <person name="Bluhm B."/>
            <person name="Cannon C."/>
            <person name="Castanera R."/>
            <person name="Culley D."/>
            <person name="Daum C."/>
            <person name="Ezra D."/>
            <person name="Gonzalez J."/>
            <person name="Henrissat B."/>
            <person name="Kuo A."/>
            <person name="Liang C."/>
            <person name="Lipzen A."/>
            <person name="Lutzoni F."/>
            <person name="Magnuson J."/>
            <person name="Mondo S."/>
            <person name="Nolan M."/>
            <person name="Ohm R."/>
            <person name="Pangilinan J."/>
            <person name="Park H.-J."/>
            <person name="Ramirez L."/>
            <person name="Alfaro M."/>
            <person name="Sun H."/>
            <person name="Tritt A."/>
            <person name="Yoshinaga Y."/>
            <person name="Zwiers L.-H."/>
            <person name="Turgeon B."/>
            <person name="Goodwin S."/>
            <person name="Spatafora J."/>
            <person name="Crous P."/>
            <person name="Grigoriev I."/>
        </authorList>
    </citation>
    <scope>NUCLEOTIDE SEQUENCE</scope>
    <source>
        <strain evidence="8">CBS 269.34</strain>
    </source>
</reference>
<keyword evidence="3" id="KW-0479">Metal-binding</keyword>
<keyword evidence="9" id="KW-1185">Reference proteome</keyword>
<gene>
    <name evidence="8" type="ORF">BU16DRAFT_553822</name>
</gene>
<sequence length="354" mass="37886">MRACQIIEYNKTHQIRQIPIPSTSSLRPHELLLKIAVSSLCHSDLEYQSGTLSNTLPVTASHEGTGTVIAAGSAATAFSIGDRIMAGQTFDRCGECDDCRGPEAYQHYCSHQGPMMSTQRNGAFQEYLVVDARQATRIPEGMSFLTAAPLACAGVTVWRGILNAEVPKGGWIGIVGSGGGLGHLGVQFARARGLRVVGVDARDEGLDLTDQVGADLVVDARLGKEEVVRRVMEATEGRGVDGTVTLSDAKSAAAMGCAITRKHGTMVYIPVGHALEIPFEEVIFRDVRIKGSFLCSPREATDMLECVVQHGIKVQSTIFHGLEEVPKAVEQLRAGTYQGKGVIVVDEEAAKAVR</sequence>
<dbReference type="Pfam" id="PF00107">
    <property type="entry name" value="ADH_zinc_N"/>
    <property type="match status" value="1"/>
</dbReference>
<dbReference type="GO" id="GO:0005737">
    <property type="term" value="C:cytoplasm"/>
    <property type="evidence" value="ECO:0007669"/>
    <property type="project" value="TreeGrafter"/>
</dbReference>
<evidence type="ECO:0000313" key="8">
    <source>
        <dbReference type="EMBL" id="KAF2488653.1"/>
    </source>
</evidence>
<proteinExistence type="inferred from homology"/>
<comment type="similarity">
    <text evidence="2">Belongs to the zinc-containing alcohol dehydrogenase family.</text>
</comment>
<evidence type="ECO:0000256" key="6">
    <source>
        <dbReference type="ARBA" id="ARBA00023027"/>
    </source>
</evidence>
<evidence type="ECO:0000256" key="3">
    <source>
        <dbReference type="ARBA" id="ARBA00022723"/>
    </source>
</evidence>
<dbReference type="InterPro" id="IPR013154">
    <property type="entry name" value="ADH-like_N"/>
</dbReference>
<dbReference type="Proteomes" id="UP000799750">
    <property type="component" value="Unassembled WGS sequence"/>
</dbReference>
<dbReference type="InterPro" id="IPR036291">
    <property type="entry name" value="NAD(P)-bd_dom_sf"/>
</dbReference>
<dbReference type="InterPro" id="IPR011032">
    <property type="entry name" value="GroES-like_sf"/>
</dbReference>
<dbReference type="PANTHER" id="PTHR42940:SF8">
    <property type="entry name" value="VACUOLAR PROTEIN SORTING-ASSOCIATED PROTEIN 11"/>
    <property type="match status" value="1"/>
</dbReference>